<dbReference type="GO" id="GO:0005758">
    <property type="term" value="C:mitochondrial intermembrane space"/>
    <property type="evidence" value="ECO:0007669"/>
    <property type="project" value="TreeGrafter"/>
</dbReference>
<dbReference type="GO" id="GO:0008270">
    <property type="term" value="F:zinc ion binding"/>
    <property type="evidence" value="ECO:0007669"/>
    <property type="project" value="UniProtKB-KW"/>
</dbReference>
<dbReference type="PANTHER" id="PTHR28082">
    <property type="entry name" value="ZINC FINGER PROTEIN"/>
    <property type="match status" value="1"/>
</dbReference>
<dbReference type="InterPro" id="IPR008913">
    <property type="entry name" value="Znf_CHY"/>
</dbReference>
<dbReference type="PANTHER" id="PTHR28082:SF2">
    <property type="entry name" value="CHY-TYPE DOMAIN-CONTAINING PROTEIN"/>
    <property type="match status" value="1"/>
</dbReference>
<evidence type="ECO:0000256" key="2">
    <source>
        <dbReference type="ARBA" id="ARBA00022771"/>
    </source>
</evidence>
<organism evidence="6">
    <name type="scientific">Blastobotrys adeninivorans</name>
    <name type="common">Yeast</name>
    <name type="synonym">Arxula adeninivorans</name>
    <dbReference type="NCBI Taxonomy" id="409370"/>
    <lineage>
        <taxon>Eukaryota</taxon>
        <taxon>Fungi</taxon>
        <taxon>Dikarya</taxon>
        <taxon>Ascomycota</taxon>
        <taxon>Saccharomycotina</taxon>
        <taxon>Dipodascomycetes</taxon>
        <taxon>Dipodascales</taxon>
        <taxon>Trichomonascaceae</taxon>
        <taxon>Blastobotrys</taxon>
    </lineage>
</organism>
<evidence type="ECO:0000256" key="4">
    <source>
        <dbReference type="PROSITE-ProRule" id="PRU00601"/>
    </source>
</evidence>
<dbReference type="InterPro" id="IPR037274">
    <property type="entry name" value="Znf_CHY_sf"/>
</dbReference>
<feature type="domain" description="CHY-type" evidence="5">
    <location>
        <begin position="1"/>
        <end position="71"/>
    </location>
</feature>
<dbReference type="PhylomeDB" id="A0A060SWF1"/>
<name>A0A060SWF1_BLAAD</name>
<proteinExistence type="predicted"/>
<sequence>MCKHFLNAQVSVRTQCCRKWYDCPECHEENEDHKLRKTLEMTFICKKCKKAFRKDLTDFDETDSFCPHCDNEFVIPAVTKETKQEVPPAPTEQVLSKIQHLDPRMIRDGDVDDEELGFERDYSARLG</sequence>
<protein>
    <submittedName>
        <fullName evidence="6">ARAD1A04070p</fullName>
    </submittedName>
</protein>
<evidence type="ECO:0000256" key="1">
    <source>
        <dbReference type="ARBA" id="ARBA00022723"/>
    </source>
</evidence>
<dbReference type="SUPFAM" id="SSF161219">
    <property type="entry name" value="CHY zinc finger-like"/>
    <property type="match status" value="1"/>
</dbReference>
<dbReference type="PROSITE" id="PS51266">
    <property type="entry name" value="ZF_CHY"/>
    <property type="match status" value="1"/>
</dbReference>
<dbReference type="GO" id="GO:0045041">
    <property type="term" value="P:protein import into mitochondrial intermembrane space"/>
    <property type="evidence" value="ECO:0007669"/>
    <property type="project" value="TreeGrafter"/>
</dbReference>
<keyword evidence="1" id="KW-0479">Metal-binding</keyword>
<keyword evidence="2 4" id="KW-0863">Zinc-finger</keyword>
<accession>A0A060SWF1</accession>
<gene>
    <name evidence="6" type="ORF">GNLVRS02_ARAD1A04070g</name>
</gene>
<dbReference type="EMBL" id="HG937691">
    <property type="protein sequence ID" value="CDP33205.1"/>
    <property type="molecule type" value="Genomic_DNA"/>
</dbReference>
<dbReference type="AlphaFoldDB" id="A0A060SWF1"/>
<keyword evidence="3" id="KW-0862">Zinc</keyword>
<reference evidence="6" key="2">
    <citation type="submission" date="2014-06" db="EMBL/GenBank/DDBJ databases">
        <title>The complete genome of Blastobotrys (Arxula) adeninivorans LS3 - a yeast of biotechnological interest.</title>
        <authorList>
            <person name="Kunze G."/>
            <person name="Gaillardin C."/>
            <person name="Czernicka M."/>
            <person name="Durrens P."/>
            <person name="Martin T."/>
            <person name="Boer E."/>
            <person name="Gabaldon T."/>
            <person name="Cruz J."/>
            <person name="Talla E."/>
            <person name="Marck C."/>
            <person name="Goffeau A."/>
            <person name="Barbe V."/>
            <person name="Baret P."/>
            <person name="Baronian K."/>
            <person name="Beier S."/>
            <person name="Bleykasten C."/>
            <person name="Bode R."/>
            <person name="Casaregola S."/>
            <person name="Despons L."/>
            <person name="Fairhead C."/>
            <person name="Giersberg M."/>
            <person name="Gierski P."/>
            <person name="Hahnel U."/>
            <person name="Hartmann A."/>
            <person name="Jankowska D."/>
            <person name="Jubin C."/>
            <person name="Jung P."/>
            <person name="Lafontaine I."/>
            <person name="Leh-Louis V."/>
            <person name="Lemaire M."/>
            <person name="Marcet-Houben M."/>
            <person name="Mascher M."/>
            <person name="Morel G."/>
            <person name="Richard G.-F."/>
            <person name="Riechen J."/>
            <person name="Sacerdot C."/>
            <person name="Sarkar A."/>
            <person name="Savel G."/>
            <person name="Schacherer J."/>
            <person name="Sherman D."/>
            <person name="Straub M.-L."/>
            <person name="Stein N."/>
            <person name="Thierry A."/>
            <person name="Trautwein-Schult A."/>
            <person name="Westhof E."/>
            <person name="Worch S."/>
            <person name="Dujon B."/>
            <person name="Souciet J.-L."/>
            <person name="Wincker P."/>
            <person name="Scholz U."/>
            <person name="Neuveglise N."/>
        </authorList>
    </citation>
    <scope>NUCLEOTIDE SEQUENCE</scope>
    <source>
        <strain evidence="6">LS3</strain>
    </source>
</reference>
<evidence type="ECO:0000256" key="3">
    <source>
        <dbReference type="ARBA" id="ARBA00022833"/>
    </source>
</evidence>
<dbReference type="InterPro" id="IPR052604">
    <property type="entry name" value="Mito_Tim_assembly_helper"/>
</dbReference>
<evidence type="ECO:0000313" key="6">
    <source>
        <dbReference type="EMBL" id="CDP33205.1"/>
    </source>
</evidence>
<evidence type="ECO:0000259" key="5">
    <source>
        <dbReference type="PROSITE" id="PS51266"/>
    </source>
</evidence>
<reference evidence="6" key="1">
    <citation type="submission" date="2014-02" db="EMBL/GenBank/DDBJ databases">
        <authorList>
            <person name="Genoscope - CEA"/>
        </authorList>
    </citation>
    <scope>NUCLEOTIDE SEQUENCE</scope>
    <source>
        <strain evidence="6">LS3</strain>
    </source>
</reference>
<dbReference type="Pfam" id="PF05495">
    <property type="entry name" value="zf-CHY"/>
    <property type="match status" value="1"/>
</dbReference>